<protein>
    <submittedName>
        <fullName evidence="1">Uncharacterized protein</fullName>
    </submittedName>
</protein>
<sequence length="591" mass="65668">MLKAKTRHAQLLRDYDVDTFVQRPLATEETCPAWAQDIRLLALELVHNWEGVSLNKIPQLAPVMPRRLEEAFRHNFISGCTTGDDGYWLTDKGRSMRSLMRNMGGMSWASAWLATSAARHDDPVCQNVLVFMAALIESGAESNLCSPLPSPPMTASPPSSQAREYTCCARICRDRAHHGTLWFTLGVLLGVLETGNFAPNRTHQDWLEIKCGYAQVVSDKADAIFQELGMARHDIDRLVNMPLTQPQLTMIDKELAWSHLHQLVFAKADIRYAEIASIDMTDCCSLASVLYAGDPSQLSINEWLENNNFRSCYFAYRELRQAKLDGSPEQYFVTGLTVIPSSALLDIARQTKTQWPLTVIGAQTSETFFQLSPSQSNAVMAMTESSRTSSVRDPQSHANLVTPADELRAAFEAVGDIRAKFPGQSSLQSVLLTSTFPTSPLPQTDTQLDHQTSAEIDAAAVVLWHLYAHVHISKRGDPTVSTADATALMHAEDERNTLLRFIWADFEQDKQNLFHNVAAQHAIRTQIAGEFLTSGGSHEAITCANLLFSPLMLNTLWKRDGFRYGAADCRARETQETACRLANDCCVGIES</sequence>
<evidence type="ECO:0000313" key="2">
    <source>
        <dbReference type="Proteomes" id="UP000756346"/>
    </source>
</evidence>
<dbReference type="AlphaFoldDB" id="A0A9P8Y3U5"/>
<name>A0A9P8Y3U5_9PEZI</name>
<proteinExistence type="predicted"/>
<dbReference type="Proteomes" id="UP000756346">
    <property type="component" value="Unassembled WGS sequence"/>
</dbReference>
<evidence type="ECO:0000313" key="1">
    <source>
        <dbReference type="EMBL" id="KAH7028894.1"/>
    </source>
</evidence>
<dbReference type="GeneID" id="70188364"/>
<dbReference type="RefSeq" id="XP_046011182.1">
    <property type="nucleotide sequence ID" value="XM_046158818.1"/>
</dbReference>
<dbReference type="OrthoDB" id="4773508at2759"/>
<gene>
    <name evidence="1" type="ORF">B0I36DRAFT_363505</name>
</gene>
<reference evidence="1" key="1">
    <citation type="journal article" date="2021" name="Nat. Commun.">
        <title>Genetic determinants of endophytism in the Arabidopsis root mycobiome.</title>
        <authorList>
            <person name="Mesny F."/>
            <person name="Miyauchi S."/>
            <person name="Thiergart T."/>
            <person name="Pickel B."/>
            <person name="Atanasova L."/>
            <person name="Karlsson M."/>
            <person name="Huettel B."/>
            <person name="Barry K.W."/>
            <person name="Haridas S."/>
            <person name="Chen C."/>
            <person name="Bauer D."/>
            <person name="Andreopoulos W."/>
            <person name="Pangilinan J."/>
            <person name="LaButti K."/>
            <person name="Riley R."/>
            <person name="Lipzen A."/>
            <person name="Clum A."/>
            <person name="Drula E."/>
            <person name="Henrissat B."/>
            <person name="Kohler A."/>
            <person name="Grigoriev I.V."/>
            <person name="Martin F.M."/>
            <person name="Hacquard S."/>
        </authorList>
    </citation>
    <scope>NUCLEOTIDE SEQUENCE</scope>
    <source>
        <strain evidence="1">MPI-CAGE-CH-0230</strain>
    </source>
</reference>
<dbReference type="EMBL" id="JAGTJQ010000006">
    <property type="protein sequence ID" value="KAH7028894.1"/>
    <property type="molecule type" value="Genomic_DNA"/>
</dbReference>
<keyword evidence="2" id="KW-1185">Reference proteome</keyword>
<comment type="caution">
    <text evidence="1">The sequence shown here is derived from an EMBL/GenBank/DDBJ whole genome shotgun (WGS) entry which is preliminary data.</text>
</comment>
<organism evidence="1 2">
    <name type="scientific">Microdochium trichocladiopsis</name>
    <dbReference type="NCBI Taxonomy" id="1682393"/>
    <lineage>
        <taxon>Eukaryota</taxon>
        <taxon>Fungi</taxon>
        <taxon>Dikarya</taxon>
        <taxon>Ascomycota</taxon>
        <taxon>Pezizomycotina</taxon>
        <taxon>Sordariomycetes</taxon>
        <taxon>Xylariomycetidae</taxon>
        <taxon>Xylariales</taxon>
        <taxon>Microdochiaceae</taxon>
        <taxon>Microdochium</taxon>
    </lineage>
</organism>
<accession>A0A9P8Y3U5</accession>